<feature type="domain" description="N-acetyltransferase" evidence="3">
    <location>
        <begin position="13"/>
        <end position="150"/>
    </location>
</feature>
<dbReference type="InterPro" id="IPR016181">
    <property type="entry name" value="Acyl_CoA_acyltransferase"/>
</dbReference>
<proteinExistence type="predicted"/>
<dbReference type="InterPro" id="IPR000182">
    <property type="entry name" value="GNAT_dom"/>
</dbReference>
<dbReference type="SUPFAM" id="SSF55729">
    <property type="entry name" value="Acyl-CoA N-acyltransferases (Nat)"/>
    <property type="match status" value="1"/>
</dbReference>
<dbReference type="Pfam" id="PF00583">
    <property type="entry name" value="Acetyltransf_1"/>
    <property type="match status" value="1"/>
</dbReference>
<dbReference type="InterPro" id="IPR050832">
    <property type="entry name" value="Bact_Acetyltransf"/>
</dbReference>
<keyword evidence="1" id="KW-0808">Transferase</keyword>
<organism evidence="4 5">
    <name type="scientific">Symbiodinium natans</name>
    <dbReference type="NCBI Taxonomy" id="878477"/>
    <lineage>
        <taxon>Eukaryota</taxon>
        <taxon>Sar</taxon>
        <taxon>Alveolata</taxon>
        <taxon>Dinophyceae</taxon>
        <taxon>Suessiales</taxon>
        <taxon>Symbiodiniaceae</taxon>
        <taxon>Symbiodinium</taxon>
    </lineage>
</organism>
<dbReference type="AlphaFoldDB" id="A0A812KRF9"/>
<dbReference type="EMBL" id="CAJNDS010000757">
    <property type="protein sequence ID" value="CAE7232113.1"/>
    <property type="molecule type" value="Genomic_DNA"/>
</dbReference>
<dbReference type="PROSITE" id="PS51186">
    <property type="entry name" value="GNAT"/>
    <property type="match status" value="1"/>
</dbReference>
<evidence type="ECO:0000256" key="2">
    <source>
        <dbReference type="ARBA" id="ARBA00023315"/>
    </source>
</evidence>
<sequence length="150" mass="16514">MQFKVSDDSLQDFTVKEATEMGDVWGASQLLSQQDAEEFDGRNAESGDANPFLGLSFMRVYSALSPDAPLTAVATSKDGVIGMAQVKKDGYVQNLVVRPETRRKGVAAQIVCWCAAKSRRRGARQLWMHVESGNEAALNFYKRLGFEADC</sequence>
<dbReference type="CDD" id="cd04301">
    <property type="entry name" value="NAT_SF"/>
    <property type="match status" value="1"/>
</dbReference>
<evidence type="ECO:0000313" key="4">
    <source>
        <dbReference type="EMBL" id="CAE7232113.1"/>
    </source>
</evidence>
<protein>
    <submittedName>
        <fullName evidence="4">Naa30 protein</fullName>
    </submittedName>
</protein>
<dbReference type="Gene3D" id="3.40.630.30">
    <property type="match status" value="1"/>
</dbReference>
<evidence type="ECO:0000313" key="5">
    <source>
        <dbReference type="Proteomes" id="UP000604046"/>
    </source>
</evidence>
<evidence type="ECO:0000256" key="1">
    <source>
        <dbReference type="ARBA" id="ARBA00022679"/>
    </source>
</evidence>
<comment type="caution">
    <text evidence="4">The sequence shown here is derived from an EMBL/GenBank/DDBJ whole genome shotgun (WGS) entry which is preliminary data.</text>
</comment>
<dbReference type="Proteomes" id="UP000604046">
    <property type="component" value="Unassembled WGS sequence"/>
</dbReference>
<keyword evidence="5" id="KW-1185">Reference proteome</keyword>
<accession>A0A812KRF9</accession>
<name>A0A812KRF9_9DINO</name>
<reference evidence="4" key="1">
    <citation type="submission" date="2021-02" db="EMBL/GenBank/DDBJ databases">
        <authorList>
            <person name="Dougan E. K."/>
            <person name="Rhodes N."/>
            <person name="Thang M."/>
            <person name="Chan C."/>
        </authorList>
    </citation>
    <scope>NUCLEOTIDE SEQUENCE</scope>
</reference>
<dbReference type="PANTHER" id="PTHR43877:SF1">
    <property type="entry name" value="ACETYLTRANSFERASE"/>
    <property type="match status" value="1"/>
</dbReference>
<dbReference type="GO" id="GO:0016747">
    <property type="term" value="F:acyltransferase activity, transferring groups other than amino-acyl groups"/>
    <property type="evidence" value="ECO:0007669"/>
    <property type="project" value="InterPro"/>
</dbReference>
<dbReference type="PANTHER" id="PTHR43877">
    <property type="entry name" value="AMINOALKYLPHOSPHONATE N-ACETYLTRANSFERASE-RELATED-RELATED"/>
    <property type="match status" value="1"/>
</dbReference>
<evidence type="ECO:0000259" key="3">
    <source>
        <dbReference type="PROSITE" id="PS51186"/>
    </source>
</evidence>
<keyword evidence="2" id="KW-0012">Acyltransferase</keyword>
<gene>
    <name evidence="4" type="primary">naa30</name>
    <name evidence="4" type="ORF">SNAT2548_LOCUS9570</name>
</gene>
<dbReference type="OrthoDB" id="47374at2759"/>